<protein>
    <recommendedName>
        <fullName evidence="7">Vacuolar protein 8</fullName>
    </recommendedName>
</protein>
<proteinExistence type="inferred from homology"/>
<name>A0A8H6Y4U9_9AGAR</name>
<dbReference type="Proteomes" id="UP000620124">
    <property type="component" value="Unassembled WGS sequence"/>
</dbReference>
<evidence type="ECO:0000313" key="10">
    <source>
        <dbReference type="Proteomes" id="UP000620124"/>
    </source>
</evidence>
<comment type="similarity">
    <text evidence="2">Belongs to the beta-catenin family.</text>
</comment>
<dbReference type="GO" id="GO:0071562">
    <property type="term" value="P:nucleus-vacuole junction assembly"/>
    <property type="evidence" value="ECO:0007669"/>
    <property type="project" value="InterPro"/>
</dbReference>
<dbReference type="PANTHER" id="PTHR47249:SF1">
    <property type="entry name" value="VACUOLAR PROTEIN 8"/>
    <property type="match status" value="1"/>
</dbReference>
<dbReference type="GO" id="GO:0043495">
    <property type="term" value="F:protein-membrane adaptor activity"/>
    <property type="evidence" value="ECO:0007669"/>
    <property type="project" value="InterPro"/>
</dbReference>
<dbReference type="InterPro" id="IPR016024">
    <property type="entry name" value="ARM-type_fold"/>
</dbReference>
<evidence type="ECO:0000256" key="7">
    <source>
        <dbReference type="ARBA" id="ARBA00026209"/>
    </source>
</evidence>
<evidence type="ECO:0000256" key="5">
    <source>
        <dbReference type="ARBA" id="ARBA00023136"/>
    </source>
</evidence>
<comment type="subcellular location">
    <subcellularLocation>
        <location evidence="1">Vacuole membrane</location>
        <topology evidence="1">Lipid-anchor</topology>
    </subcellularLocation>
</comment>
<keyword evidence="3" id="KW-0926">Vacuole</keyword>
<evidence type="ECO:0000256" key="1">
    <source>
        <dbReference type="ARBA" id="ARBA00004592"/>
    </source>
</evidence>
<sequence>MATYHRVETCHSIHSRWSDSNSLWATIPLHTFAKPLAKFLHHREVTALLAKSRLLPFSAELLDLLAIYLESHEISSATKVLILRDLNIRAAQEGARVIVEENGLHTLVSLLESTDPDILQASCNVLANLAMWTSFNDTIVKLCPFRRLVSLVMHKNHSVCKRSLYTLSCLALLSEEAAHAVVAAGLTRILDKLFDSVDDVALYDLVNNLARHDSLKLLIAESVPYRFLTAAVEDTKASQKPAMLILLHISIGQDSACTFATESNLQWVHNMLDSPSSSIIEFACSVLEMLATHKSLLQSPVRLTPCRRLVSLVRHAKPSVAGAATFALNQLCSVNVGMDSLSSILLDRLRAEDEVIVQSSCRVLGNLAAAYTLNIGIINSASFQYLVSLMGKGTATLQDELGYALLQISKYDRGAEAVSNALIKAFASPQLLLGCAEDATNEMLCYLVGKLAQNEMLNTAIIKSGCCQYLVSLSGESSLRHKLVNSLLYISHYGRGAQATANAMVEALISSSQSSDTVLVCQLCRILGDTASLSSKVARSVEVSALIPLLLIEDSDVETAAVFMFQCIYEWRGPFTKAKVLHKLLQASKPPIVDAACTVVEDLAKRCDPFIDRDCCFQLVVLLQCDVMYCTWSRKEQDSINHSALRALTAISSSTQGATIIADSNALAHVTGFFLPRHAASWATWRSMRI</sequence>
<dbReference type="PANTHER" id="PTHR47249">
    <property type="entry name" value="VACUOLAR PROTEIN 8"/>
    <property type="match status" value="1"/>
</dbReference>
<evidence type="ECO:0000256" key="2">
    <source>
        <dbReference type="ARBA" id="ARBA00005462"/>
    </source>
</evidence>
<organism evidence="9 10">
    <name type="scientific">Mycena venus</name>
    <dbReference type="NCBI Taxonomy" id="2733690"/>
    <lineage>
        <taxon>Eukaryota</taxon>
        <taxon>Fungi</taxon>
        <taxon>Dikarya</taxon>
        <taxon>Basidiomycota</taxon>
        <taxon>Agaricomycotina</taxon>
        <taxon>Agaricomycetes</taxon>
        <taxon>Agaricomycetidae</taxon>
        <taxon>Agaricales</taxon>
        <taxon>Marasmiineae</taxon>
        <taxon>Mycenaceae</taxon>
        <taxon>Mycena</taxon>
    </lineage>
</organism>
<evidence type="ECO:0000256" key="8">
    <source>
        <dbReference type="PROSITE-ProRule" id="PRU00259"/>
    </source>
</evidence>
<evidence type="ECO:0000256" key="3">
    <source>
        <dbReference type="ARBA" id="ARBA00022554"/>
    </source>
</evidence>
<dbReference type="GO" id="GO:0005774">
    <property type="term" value="C:vacuolar membrane"/>
    <property type="evidence" value="ECO:0007669"/>
    <property type="project" value="UniProtKB-SubCell"/>
</dbReference>
<comment type="caution">
    <text evidence="9">The sequence shown here is derived from an EMBL/GenBank/DDBJ whole genome shotgun (WGS) entry which is preliminary data.</text>
</comment>
<dbReference type="Pfam" id="PF00514">
    <property type="entry name" value="Arm"/>
    <property type="match status" value="1"/>
</dbReference>
<evidence type="ECO:0000256" key="6">
    <source>
        <dbReference type="ARBA" id="ARBA00023288"/>
    </source>
</evidence>
<keyword evidence="10" id="KW-1185">Reference proteome</keyword>
<dbReference type="SUPFAM" id="SSF48371">
    <property type="entry name" value="ARM repeat"/>
    <property type="match status" value="2"/>
</dbReference>
<keyword evidence="4" id="KW-0677">Repeat</keyword>
<evidence type="ECO:0000313" key="9">
    <source>
        <dbReference type="EMBL" id="KAF7354213.1"/>
    </source>
</evidence>
<dbReference type="EMBL" id="JACAZI010000008">
    <property type="protein sequence ID" value="KAF7354213.1"/>
    <property type="molecule type" value="Genomic_DNA"/>
</dbReference>
<keyword evidence="5" id="KW-0472">Membrane</keyword>
<dbReference type="SMART" id="SM00185">
    <property type="entry name" value="ARM"/>
    <property type="match status" value="2"/>
</dbReference>
<dbReference type="OrthoDB" id="2977280at2759"/>
<dbReference type="InterPro" id="IPR045156">
    <property type="entry name" value="Vac8"/>
</dbReference>
<accession>A0A8H6Y4U9</accession>
<feature type="repeat" description="ARM" evidence="8">
    <location>
        <begin position="102"/>
        <end position="130"/>
    </location>
</feature>
<dbReference type="InterPro" id="IPR011989">
    <property type="entry name" value="ARM-like"/>
</dbReference>
<dbReference type="InterPro" id="IPR000225">
    <property type="entry name" value="Armadillo"/>
</dbReference>
<reference evidence="9" key="1">
    <citation type="submission" date="2020-05" db="EMBL/GenBank/DDBJ databases">
        <title>Mycena genomes resolve the evolution of fungal bioluminescence.</title>
        <authorList>
            <person name="Tsai I.J."/>
        </authorList>
    </citation>
    <scope>NUCLEOTIDE SEQUENCE</scope>
    <source>
        <strain evidence="9">CCC161011</strain>
    </source>
</reference>
<dbReference type="PROSITE" id="PS50176">
    <property type="entry name" value="ARM_REPEAT"/>
    <property type="match status" value="1"/>
</dbReference>
<evidence type="ECO:0000256" key="4">
    <source>
        <dbReference type="ARBA" id="ARBA00022737"/>
    </source>
</evidence>
<dbReference type="Gene3D" id="1.25.10.10">
    <property type="entry name" value="Leucine-rich Repeat Variant"/>
    <property type="match status" value="3"/>
</dbReference>
<gene>
    <name evidence="9" type="ORF">MVEN_01109000</name>
</gene>
<dbReference type="AlphaFoldDB" id="A0A8H6Y4U9"/>
<keyword evidence="6" id="KW-0449">Lipoprotein</keyword>